<evidence type="ECO:0000256" key="2">
    <source>
        <dbReference type="ARBA" id="ARBA00008779"/>
    </source>
</evidence>
<feature type="signal peptide" evidence="7">
    <location>
        <begin position="1"/>
        <end position="23"/>
    </location>
</feature>
<evidence type="ECO:0000256" key="3">
    <source>
        <dbReference type="ARBA" id="ARBA00022723"/>
    </source>
</evidence>
<dbReference type="GeneID" id="583878"/>
<name>A0A7M7NX59_STRPU</name>
<accession>A0A7M7NX59</accession>
<dbReference type="KEGG" id="spu:583878"/>
<sequence>MTVFPRNTGLVFALAQLVVLALASPPTPHIVFVMVDDLGYNDVGYHSDGSAIETDNIDALAAGGLKLESYYVAPLCTPSRSQFLSGKYLIHNGMQHLVIDPRVPRCLPLGDDTMANKLTDAGYATHLVGKWHLGFYKQECWPLNRGFQSFFGLLLGSGDHFSHNYTDVGSGRPNAKCGQNFVGMDLRDDEVNVQPVYEDQHSTTIFTERAQSIIRAHDQNEPMFMYLSYQAPHLPFEVPDEYFVSYRGKINNRNRRTYAGMVTMLDESIGQLTDTLKEEGLWNDTVFIFSTDNGGVGKKNAGNNWPLRGVKGNYFEGGIRGVGFVAGPLLSTNVQGTISTDLMHISDWYPTLVEGVANVTLNHTELGLDGVNMWDVISQGESGDPDREIVYNIDPDMQRPASIDSKYDSYAAVFDISIHASIRRGDMKLVTGYQADTDWLAPVESGFASVYATDAGKAIWLYNITADPTEQDDLSDSMADEVVDLLGRLQSYYTGSRFEAPANPGIDCDSDPALYGNLWTNWE</sequence>
<evidence type="ECO:0000313" key="10">
    <source>
        <dbReference type="Proteomes" id="UP000007110"/>
    </source>
</evidence>
<dbReference type="OMA" id="DDTMANK"/>
<dbReference type="Pfam" id="PF00884">
    <property type="entry name" value="Sulfatase"/>
    <property type="match status" value="1"/>
</dbReference>
<keyword evidence="10" id="KW-1185">Reference proteome</keyword>
<dbReference type="InterPro" id="IPR000917">
    <property type="entry name" value="Sulfatase_N"/>
</dbReference>
<keyword evidence="4" id="KW-0378">Hydrolase</keyword>
<dbReference type="PANTHER" id="PTHR10342">
    <property type="entry name" value="ARYLSULFATASE"/>
    <property type="match status" value="1"/>
</dbReference>
<reference evidence="9" key="2">
    <citation type="submission" date="2021-01" db="UniProtKB">
        <authorList>
            <consortium name="EnsemblMetazoa"/>
        </authorList>
    </citation>
    <scope>IDENTIFICATION</scope>
</reference>
<dbReference type="EnsemblMetazoa" id="XM_030986874">
    <property type="protein sequence ID" value="XP_030842734"/>
    <property type="gene ID" value="LOC583878"/>
</dbReference>
<comment type="cofactor">
    <cofactor evidence="1">
        <name>Ca(2+)</name>
        <dbReference type="ChEBI" id="CHEBI:29108"/>
    </cofactor>
</comment>
<dbReference type="CDD" id="cd16029">
    <property type="entry name" value="4-S"/>
    <property type="match status" value="1"/>
</dbReference>
<proteinExistence type="inferred from homology"/>
<dbReference type="Gene3D" id="3.40.720.10">
    <property type="entry name" value="Alkaline Phosphatase, subunit A"/>
    <property type="match status" value="1"/>
</dbReference>
<dbReference type="InParanoid" id="A0A7M7NX59"/>
<evidence type="ECO:0000256" key="7">
    <source>
        <dbReference type="SAM" id="SignalP"/>
    </source>
</evidence>
<feature type="domain" description="Sulfatase N-terminal" evidence="8">
    <location>
        <begin position="28"/>
        <end position="353"/>
    </location>
</feature>
<organism evidence="9 10">
    <name type="scientific">Strongylocentrotus purpuratus</name>
    <name type="common">Purple sea urchin</name>
    <dbReference type="NCBI Taxonomy" id="7668"/>
    <lineage>
        <taxon>Eukaryota</taxon>
        <taxon>Metazoa</taxon>
        <taxon>Echinodermata</taxon>
        <taxon>Eleutherozoa</taxon>
        <taxon>Echinozoa</taxon>
        <taxon>Echinoidea</taxon>
        <taxon>Euechinoidea</taxon>
        <taxon>Echinacea</taxon>
        <taxon>Camarodonta</taxon>
        <taxon>Echinidea</taxon>
        <taxon>Strongylocentrotidae</taxon>
        <taxon>Strongylocentrotus</taxon>
    </lineage>
</organism>
<protein>
    <recommendedName>
        <fullName evidence="8">Sulfatase N-terminal domain-containing protein</fullName>
    </recommendedName>
</protein>
<dbReference type="OrthoDB" id="103349at2759"/>
<dbReference type="GO" id="GO:0008484">
    <property type="term" value="F:sulfuric ester hydrolase activity"/>
    <property type="evidence" value="ECO:0000318"/>
    <property type="project" value="GO_Central"/>
</dbReference>
<evidence type="ECO:0000313" key="9">
    <source>
        <dbReference type="EnsemblMetazoa" id="XP_030842734"/>
    </source>
</evidence>
<reference evidence="10" key="1">
    <citation type="submission" date="2015-02" db="EMBL/GenBank/DDBJ databases">
        <title>Genome sequencing for Strongylocentrotus purpuratus.</title>
        <authorList>
            <person name="Murali S."/>
            <person name="Liu Y."/>
            <person name="Vee V."/>
            <person name="English A."/>
            <person name="Wang M."/>
            <person name="Skinner E."/>
            <person name="Han Y."/>
            <person name="Muzny D.M."/>
            <person name="Worley K.C."/>
            <person name="Gibbs R.A."/>
        </authorList>
    </citation>
    <scope>NUCLEOTIDE SEQUENCE</scope>
</reference>
<evidence type="ECO:0000259" key="8">
    <source>
        <dbReference type="Pfam" id="PF00884"/>
    </source>
</evidence>
<dbReference type="PROSITE" id="PS00149">
    <property type="entry name" value="SULFATASE_2"/>
    <property type="match status" value="1"/>
</dbReference>
<dbReference type="Proteomes" id="UP000007110">
    <property type="component" value="Unassembled WGS sequence"/>
</dbReference>
<keyword evidence="3" id="KW-0479">Metal-binding</keyword>
<evidence type="ECO:0000256" key="5">
    <source>
        <dbReference type="ARBA" id="ARBA00022837"/>
    </source>
</evidence>
<dbReference type="PANTHER" id="PTHR10342:SF274">
    <property type="entry name" value="ARYLSULFATASE B"/>
    <property type="match status" value="1"/>
</dbReference>
<evidence type="ECO:0000256" key="4">
    <source>
        <dbReference type="ARBA" id="ARBA00022801"/>
    </source>
</evidence>
<feature type="chain" id="PRO_5029761240" description="Sulfatase N-terminal domain-containing protein" evidence="7">
    <location>
        <begin position="24"/>
        <end position="523"/>
    </location>
</feature>
<comment type="similarity">
    <text evidence="2">Belongs to the sulfatase family.</text>
</comment>
<dbReference type="InterPro" id="IPR024607">
    <property type="entry name" value="Sulfatase_CS"/>
</dbReference>
<keyword evidence="7" id="KW-0732">Signal</keyword>
<evidence type="ECO:0000256" key="6">
    <source>
        <dbReference type="ARBA" id="ARBA00023180"/>
    </source>
</evidence>
<dbReference type="GO" id="GO:0046872">
    <property type="term" value="F:metal ion binding"/>
    <property type="evidence" value="ECO:0007669"/>
    <property type="project" value="UniProtKB-KW"/>
</dbReference>
<dbReference type="RefSeq" id="XP_030842734.1">
    <property type="nucleotide sequence ID" value="XM_030986874.1"/>
</dbReference>
<evidence type="ECO:0000256" key="1">
    <source>
        <dbReference type="ARBA" id="ARBA00001913"/>
    </source>
</evidence>
<dbReference type="Gene3D" id="3.30.1120.10">
    <property type="match status" value="1"/>
</dbReference>
<keyword evidence="5" id="KW-0106">Calcium</keyword>
<dbReference type="InterPro" id="IPR047115">
    <property type="entry name" value="ARSB"/>
</dbReference>
<keyword evidence="6" id="KW-0325">Glycoprotein</keyword>
<dbReference type="AlphaFoldDB" id="A0A7M7NX59"/>
<dbReference type="InterPro" id="IPR017850">
    <property type="entry name" value="Alkaline_phosphatase_core_sf"/>
</dbReference>
<dbReference type="SUPFAM" id="SSF53649">
    <property type="entry name" value="Alkaline phosphatase-like"/>
    <property type="match status" value="1"/>
</dbReference>